<evidence type="ECO:0000256" key="4">
    <source>
        <dbReference type="ARBA" id="ARBA00022833"/>
    </source>
</evidence>
<feature type="domain" description="C3H1-type" evidence="6">
    <location>
        <begin position="1"/>
        <end position="25"/>
    </location>
</feature>
<keyword evidence="3 5" id="KW-0863">Zinc-finger</keyword>
<keyword evidence="4 5" id="KW-0862">Zinc</keyword>
<dbReference type="EMBL" id="AUWU02000008">
    <property type="protein sequence ID" value="KAH0570370.1"/>
    <property type="molecule type" value="Genomic_DNA"/>
</dbReference>
<dbReference type="Proteomes" id="UP000018208">
    <property type="component" value="Unassembled WGS sequence"/>
</dbReference>
<dbReference type="EMBL" id="KI546120">
    <property type="protein sequence ID" value="EST44281.1"/>
    <property type="molecule type" value="Genomic_DNA"/>
</dbReference>
<evidence type="ECO:0000313" key="10">
    <source>
        <dbReference type="Proteomes" id="UP000018208"/>
    </source>
</evidence>
<evidence type="ECO:0000256" key="3">
    <source>
        <dbReference type="ARBA" id="ARBA00022771"/>
    </source>
</evidence>
<reference evidence="7 8" key="1">
    <citation type="journal article" date="2014" name="PLoS Genet.">
        <title>The Genome of Spironucleus salmonicida Highlights a Fish Pathogen Adapted to Fluctuating Environments.</title>
        <authorList>
            <person name="Xu F."/>
            <person name="Jerlstrom-Hultqvist J."/>
            <person name="Einarsson E."/>
            <person name="Astvaldsson A."/>
            <person name="Svard S.G."/>
            <person name="Andersson J.O."/>
        </authorList>
    </citation>
    <scope>NUCLEOTIDE SEQUENCE</scope>
    <source>
        <strain evidence="8">ATCC 50377</strain>
    </source>
</reference>
<dbReference type="PROSITE" id="PS50103">
    <property type="entry name" value="ZF_C3H1"/>
    <property type="match status" value="1"/>
</dbReference>
<dbReference type="EMBL" id="AUWU02000008">
    <property type="protein sequence ID" value="KAH0570372.1"/>
    <property type="molecule type" value="Genomic_DNA"/>
</dbReference>
<dbReference type="PANTHER" id="PTHR12620">
    <property type="entry name" value="U2 SNRNP AUXILIARY FACTOR, SMALL SUBUNIT"/>
    <property type="match status" value="1"/>
</dbReference>
<evidence type="ECO:0000313" key="7">
    <source>
        <dbReference type="EMBL" id="EST44281.1"/>
    </source>
</evidence>
<dbReference type="InterPro" id="IPR000571">
    <property type="entry name" value="Znf_CCCH"/>
</dbReference>
<gene>
    <name evidence="7" type="ORF">SS50377_15882</name>
    <name evidence="8" type="ORF">SS50377_28348</name>
    <name evidence="9" type="ORF">SS50377_28351</name>
</gene>
<evidence type="ECO:0000256" key="2">
    <source>
        <dbReference type="ARBA" id="ARBA00022737"/>
    </source>
</evidence>
<dbReference type="GO" id="GO:0000398">
    <property type="term" value="P:mRNA splicing, via spliceosome"/>
    <property type="evidence" value="ECO:0007669"/>
    <property type="project" value="InterPro"/>
</dbReference>
<dbReference type="GO" id="GO:0008270">
    <property type="term" value="F:zinc ion binding"/>
    <property type="evidence" value="ECO:0007669"/>
    <property type="project" value="UniProtKB-KW"/>
</dbReference>
<keyword evidence="2" id="KW-0677">Repeat</keyword>
<protein>
    <submittedName>
        <fullName evidence="7 8">Splicing factor U2AF</fullName>
    </submittedName>
</protein>
<dbReference type="AlphaFoldDB" id="V6LKM6"/>
<dbReference type="GO" id="GO:0089701">
    <property type="term" value="C:U2AF complex"/>
    <property type="evidence" value="ECO:0007669"/>
    <property type="project" value="InterPro"/>
</dbReference>
<sequence>MTCEFFATIGCCKYDNACSRHHIAQESSNLVVIPNLCPLTKSIELNEQLLLQSVKEIVRFASENSHIVDFTVAVNNNHLYGTVYLLFESIIAANAFVLSLPKAFSGKDIVARFLPHKVLKPIFCNVRNCDGYFCQKVHEKFFSRKDILD</sequence>
<feature type="zinc finger region" description="C3H1-type" evidence="5">
    <location>
        <begin position="1"/>
        <end position="25"/>
    </location>
</feature>
<keyword evidence="1 5" id="KW-0479">Metal-binding</keyword>
<evidence type="ECO:0000313" key="9">
    <source>
        <dbReference type="EMBL" id="KAH0570372.1"/>
    </source>
</evidence>
<organism evidence="7">
    <name type="scientific">Spironucleus salmonicida</name>
    <dbReference type="NCBI Taxonomy" id="348837"/>
    <lineage>
        <taxon>Eukaryota</taxon>
        <taxon>Metamonada</taxon>
        <taxon>Diplomonadida</taxon>
        <taxon>Hexamitidae</taxon>
        <taxon>Hexamitinae</taxon>
        <taxon>Spironucleus</taxon>
    </lineage>
</organism>
<dbReference type="GO" id="GO:0003723">
    <property type="term" value="F:RNA binding"/>
    <property type="evidence" value="ECO:0007669"/>
    <property type="project" value="InterPro"/>
</dbReference>
<evidence type="ECO:0000313" key="8">
    <source>
        <dbReference type="EMBL" id="KAH0570370.1"/>
    </source>
</evidence>
<keyword evidence="10" id="KW-1185">Reference proteome</keyword>
<evidence type="ECO:0000256" key="1">
    <source>
        <dbReference type="ARBA" id="ARBA00022723"/>
    </source>
</evidence>
<dbReference type="VEuPathDB" id="GiardiaDB:SS50377_28351"/>
<dbReference type="PRINTS" id="PR01848">
    <property type="entry name" value="U2AUXFACTOR"/>
</dbReference>
<name>V6LKM6_9EUKA</name>
<evidence type="ECO:0000259" key="6">
    <source>
        <dbReference type="PROSITE" id="PS50103"/>
    </source>
</evidence>
<dbReference type="VEuPathDB" id="GiardiaDB:SS50377_28348"/>
<accession>V6LKM6</accession>
<evidence type="ECO:0000256" key="5">
    <source>
        <dbReference type="PROSITE-ProRule" id="PRU00723"/>
    </source>
</evidence>
<reference evidence="8" key="2">
    <citation type="submission" date="2020-12" db="EMBL/GenBank/DDBJ databases">
        <title>New Spironucleus salmonicida genome in near-complete chromosomes.</title>
        <authorList>
            <person name="Xu F."/>
            <person name="Kurt Z."/>
            <person name="Jimenez-Gonzalez A."/>
            <person name="Astvaldsson A."/>
            <person name="Andersson J.O."/>
            <person name="Svard S.G."/>
        </authorList>
    </citation>
    <scope>NUCLEOTIDE SEQUENCE</scope>
    <source>
        <strain evidence="8">ATCC 50377</strain>
    </source>
</reference>
<proteinExistence type="predicted"/>
<dbReference type="InterPro" id="IPR009145">
    <property type="entry name" value="U2AF_small"/>
</dbReference>